<keyword evidence="14" id="KW-0732">Signal</keyword>
<evidence type="ECO:0000313" key="18">
    <source>
        <dbReference type="EMBL" id="CRK90109.1"/>
    </source>
</evidence>
<evidence type="ECO:0000256" key="13">
    <source>
        <dbReference type="SAM" id="Phobius"/>
    </source>
</evidence>
<feature type="transmembrane region" description="Helical" evidence="13">
    <location>
        <begin position="340"/>
        <end position="359"/>
    </location>
</feature>
<feature type="domain" description="Ionotropic glutamate receptor C-terminal" evidence="15">
    <location>
        <begin position="341"/>
        <end position="593"/>
    </location>
</feature>
<keyword evidence="7" id="KW-0406">Ion transport</keyword>
<dbReference type="Gene3D" id="3.40.190.10">
    <property type="entry name" value="Periplasmic binding protein-like II"/>
    <property type="match status" value="1"/>
</dbReference>
<feature type="transmembrane region" description="Helical" evidence="13">
    <location>
        <begin position="379"/>
        <end position="396"/>
    </location>
</feature>
<evidence type="ECO:0000256" key="9">
    <source>
        <dbReference type="ARBA" id="ARBA00023170"/>
    </source>
</evidence>
<keyword evidence="5 13" id="KW-0812">Transmembrane</keyword>
<evidence type="ECO:0000256" key="6">
    <source>
        <dbReference type="ARBA" id="ARBA00022989"/>
    </source>
</evidence>
<feature type="transmembrane region" description="Helical" evidence="13">
    <location>
        <begin position="402"/>
        <end position="426"/>
    </location>
</feature>
<evidence type="ECO:0000259" key="15">
    <source>
        <dbReference type="Pfam" id="PF00060"/>
    </source>
</evidence>
<keyword evidence="3" id="KW-0813">Transport</keyword>
<accession>A0A1J1HPZ4</accession>
<keyword evidence="10" id="KW-0325">Glycoprotein</keyword>
<sequence length="608" mass="70141">MKVLIYFIFLISRHISCLTIESVTDELTINLTLAVDEIISNVLSQHSSSVVLISPDNCKYDFKDFTNHQLMKAFEKAKVSILFETSTSIKSESIDPILCGVFTINSFDDFLEIFRKISENNIIRHDGYFLIVLANGKIPEIEMIFKLFWNIQVYNVNIMYQQKENRFVTVKPFMPFNKLNCNDTSAITVNKFVKGKFVKNLKYFYPQKMRNLHDCYVRVAVANSAPPFVIEKKLSNGSSELSGQDISMIKTIAEYLNFKINYSFIGHEGYLLENGSAVGPLKTLIDGDSDLSVTNWWMIPVRLKFLDSTAPYLVEPVAFNIPPGQDLTAFEKLTFPFSTGSWILIGSCYLIGILVIFIVKRCSDDVQNFVFGLNVRHNYLNMFSVFMGVSTSILPGRNFARFLLMMFLIYSLVVRSIYQGIFFLLLQSNRQHKEVQTIDEMIEKDFTFYAYPGHYQIISKFDKIRDRSVILEFQDVPSFIKRIKTDASFKAAHALSYLELIYKNQQNMSGLQLHICKEFLTSNIPVVVYTRKKFYLLNALNKKLDILKAAGLTEYWNFQPINKRLLTLKEIELPKVLTLNHMLGSFYILFLGILISFAVFMLEFIHCI</sequence>
<reference evidence="18 19" key="1">
    <citation type="submission" date="2015-04" db="EMBL/GenBank/DDBJ databases">
        <authorList>
            <person name="Syromyatnikov M.Y."/>
            <person name="Popov V.N."/>
        </authorList>
    </citation>
    <scope>NUCLEOTIDE SEQUENCE [LARGE SCALE GENOMIC DNA]</scope>
</reference>
<evidence type="ECO:0000256" key="7">
    <source>
        <dbReference type="ARBA" id="ARBA00023065"/>
    </source>
</evidence>
<evidence type="ECO:0000256" key="11">
    <source>
        <dbReference type="ARBA" id="ARBA00023286"/>
    </source>
</evidence>
<feature type="transmembrane region" description="Helical" evidence="13">
    <location>
        <begin position="585"/>
        <end position="605"/>
    </location>
</feature>
<proteinExistence type="inferred from homology"/>
<evidence type="ECO:0000256" key="4">
    <source>
        <dbReference type="ARBA" id="ARBA00022475"/>
    </source>
</evidence>
<dbReference type="OrthoDB" id="8050636at2759"/>
<dbReference type="Proteomes" id="UP000183832">
    <property type="component" value="Unassembled WGS sequence"/>
</dbReference>
<dbReference type="Pfam" id="PF10613">
    <property type="entry name" value="Lig_chan-Glu_bd"/>
    <property type="match status" value="1"/>
</dbReference>
<gene>
    <name evidence="18" type="ORF">CLUMA_CG003827</name>
</gene>
<dbReference type="EMBL" id="CVRI01000016">
    <property type="protein sequence ID" value="CRK90109.1"/>
    <property type="molecule type" value="Genomic_DNA"/>
</dbReference>
<keyword evidence="8 13" id="KW-0472">Membrane</keyword>
<keyword evidence="11" id="KW-1071">Ligand-gated ion channel</keyword>
<dbReference type="InterPro" id="IPR019594">
    <property type="entry name" value="Glu/Gly-bd"/>
</dbReference>
<feature type="signal peptide" evidence="14">
    <location>
        <begin position="1"/>
        <end position="17"/>
    </location>
</feature>
<dbReference type="AlphaFoldDB" id="A0A1J1HPZ4"/>
<dbReference type="InterPro" id="IPR056198">
    <property type="entry name" value="LBD_receptor"/>
</dbReference>
<dbReference type="InterPro" id="IPR001320">
    <property type="entry name" value="Iontro_rcpt_C"/>
</dbReference>
<feature type="chain" id="PRO_5012588440" evidence="14">
    <location>
        <begin position="18"/>
        <end position="608"/>
    </location>
</feature>
<evidence type="ECO:0000256" key="5">
    <source>
        <dbReference type="ARBA" id="ARBA00022692"/>
    </source>
</evidence>
<evidence type="ECO:0000259" key="17">
    <source>
        <dbReference type="Pfam" id="PF24061"/>
    </source>
</evidence>
<dbReference type="Pfam" id="PF24061">
    <property type="entry name" value="LBD_receptor"/>
    <property type="match status" value="1"/>
</dbReference>
<keyword evidence="12" id="KW-0407">Ion channel</keyword>
<organism evidence="18 19">
    <name type="scientific">Clunio marinus</name>
    <dbReference type="NCBI Taxonomy" id="568069"/>
    <lineage>
        <taxon>Eukaryota</taxon>
        <taxon>Metazoa</taxon>
        <taxon>Ecdysozoa</taxon>
        <taxon>Arthropoda</taxon>
        <taxon>Hexapoda</taxon>
        <taxon>Insecta</taxon>
        <taxon>Pterygota</taxon>
        <taxon>Neoptera</taxon>
        <taxon>Endopterygota</taxon>
        <taxon>Diptera</taxon>
        <taxon>Nematocera</taxon>
        <taxon>Chironomoidea</taxon>
        <taxon>Chironomidae</taxon>
        <taxon>Clunio</taxon>
    </lineage>
</organism>
<dbReference type="GO" id="GO:0015276">
    <property type="term" value="F:ligand-gated monoatomic ion channel activity"/>
    <property type="evidence" value="ECO:0007669"/>
    <property type="project" value="InterPro"/>
</dbReference>
<comment type="similarity">
    <text evidence="2">Belongs to the glutamate-gated ion channel (TC 1.A.10.1) family.</text>
</comment>
<protein>
    <submittedName>
        <fullName evidence="18">CLUMA_CG003827, isoform A</fullName>
    </submittedName>
</protein>
<dbReference type="Pfam" id="PF00060">
    <property type="entry name" value="Lig_chan"/>
    <property type="match status" value="1"/>
</dbReference>
<keyword evidence="19" id="KW-1185">Reference proteome</keyword>
<evidence type="ECO:0000256" key="10">
    <source>
        <dbReference type="ARBA" id="ARBA00023180"/>
    </source>
</evidence>
<dbReference type="InterPro" id="IPR052192">
    <property type="entry name" value="Insect_Ionotropic_Sensory_Rcpt"/>
</dbReference>
<feature type="domain" description="Putative ionotropic receptor ligand binding" evidence="17">
    <location>
        <begin position="31"/>
        <end position="211"/>
    </location>
</feature>
<keyword evidence="9" id="KW-0675">Receptor</keyword>
<keyword evidence="4" id="KW-1003">Cell membrane</keyword>
<feature type="domain" description="Ionotropic glutamate receptor L-glutamate and glycine-binding" evidence="16">
    <location>
        <begin position="221"/>
        <end position="318"/>
    </location>
</feature>
<dbReference type="STRING" id="568069.A0A1J1HPZ4"/>
<dbReference type="GO" id="GO:0050906">
    <property type="term" value="P:detection of stimulus involved in sensory perception"/>
    <property type="evidence" value="ECO:0007669"/>
    <property type="project" value="UniProtKB-ARBA"/>
</dbReference>
<dbReference type="PANTHER" id="PTHR42643:SF30">
    <property type="entry name" value="IONOTROPIC RECEPTOR 40A-RELATED"/>
    <property type="match status" value="1"/>
</dbReference>
<evidence type="ECO:0000256" key="8">
    <source>
        <dbReference type="ARBA" id="ARBA00023136"/>
    </source>
</evidence>
<dbReference type="SUPFAM" id="SSF53850">
    <property type="entry name" value="Periplasmic binding protein-like II"/>
    <property type="match status" value="1"/>
</dbReference>
<dbReference type="Gene3D" id="1.10.287.70">
    <property type="match status" value="1"/>
</dbReference>
<keyword evidence="6 13" id="KW-1133">Transmembrane helix</keyword>
<evidence type="ECO:0000256" key="3">
    <source>
        <dbReference type="ARBA" id="ARBA00022448"/>
    </source>
</evidence>
<dbReference type="PANTHER" id="PTHR42643">
    <property type="entry name" value="IONOTROPIC RECEPTOR 20A-RELATED"/>
    <property type="match status" value="1"/>
</dbReference>
<name>A0A1J1HPZ4_9DIPT</name>
<evidence type="ECO:0000256" key="14">
    <source>
        <dbReference type="SAM" id="SignalP"/>
    </source>
</evidence>
<evidence type="ECO:0000256" key="1">
    <source>
        <dbReference type="ARBA" id="ARBA00004651"/>
    </source>
</evidence>
<dbReference type="GO" id="GO:0005886">
    <property type="term" value="C:plasma membrane"/>
    <property type="evidence" value="ECO:0007669"/>
    <property type="project" value="UniProtKB-SubCell"/>
</dbReference>
<comment type="subcellular location">
    <subcellularLocation>
        <location evidence="1">Cell membrane</location>
        <topology evidence="1">Multi-pass membrane protein</topology>
    </subcellularLocation>
</comment>
<evidence type="ECO:0000259" key="16">
    <source>
        <dbReference type="Pfam" id="PF10613"/>
    </source>
</evidence>
<evidence type="ECO:0000313" key="19">
    <source>
        <dbReference type="Proteomes" id="UP000183832"/>
    </source>
</evidence>
<evidence type="ECO:0000256" key="2">
    <source>
        <dbReference type="ARBA" id="ARBA00008685"/>
    </source>
</evidence>
<evidence type="ECO:0000256" key="12">
    <source>
        <dbReference type="ARBA" id="ARBA00023303"/>
    </source>
</evidence>